<dbReference type="PANTHER" id="PTHR12010:SF2">
    <property type="entry name" value="40S RIBOSOMAL PROTEIN S29"/>
    <property type="match status" value="1"/>
</dbReference>
<feature type="compositionally biased region" description="Basic and acidic residues" evidence="8">
    <location>
        <begin position="9"/>
        <end position="21"/>
    </location>
</feature>
<dbReference type="FunFam" id="4.10.830.10:FF:000002">
    <property type="entry name" value="40S ribosomal protein S29"/>
    <property type="match status" value="1"/>
</dbReference>
<evidence type="ECO:0000256" key="7">
    <source>
        <dbReference type="ARBA" id="ARBA00045746"/>
    </source>
</evidence>
<comment type="function">
    <text evidence="7">Component of the small ribosomal subunit. The ribosome is a large ribonucleoprotein complex responsible for the synthesis of proteins in the cell.</text>
</comment>
<dbReference type="Gene3D" id="4.10.830.10">
    <property type="entry name" value="30s Ribosomal Protein S14, Chain N"/>
    <property type="match status" value="1"/>
</dbReference>
<dbReference type="Proteomes" id="UP000694564">
    <property type="component" value="Chromosome 15"/>
</dbReference>
<dbReference type="GO" id="GO:0002181">
    <property type="term" value="P:cytoplasmic translation"/>
    <property type="evidence" value="ECO:0007669"/>
    <property type="project" value="TreeGrafter"/>
</dbReference>
<comment type="subunit">
    <text evidence="2">Component of the 40S small ribosomal subunit.</text>
</comment>
<dbReference type="GO" id="GO:0008270">
    <property type="term" value="F:zinc ion binding"/>
    <property type="evidence" value="ECO:0007669"/>
    <property type="project" value="InterPro"/>
</dbReference>
<reference evidence="9" key="2">
    <citation type="submission" date="2025-09" db="UniProtKB">
        <authorList>
            <consortium name="Ensembl"/>
        </authorList>
    </citation>
    <scope>IDENTIFICATION</scope>
</reference>
<dbReference type="InterPro" id="IPR043140">
    <property type="entry name" value="Ribosomal_uS14_sf"/>
</dbReference>
<evidence type="ECO:0000313" key="9">
    <source>
        <dbReference type="Ensembl" id="ENSSVLP00005033098.1"/>
    </source>
</evidence>
<comment type="similarity">
    <text evidence="1">Belongs to the universal ribosomal protein uS14 family.</text>
</comment>
<dbReference type="Ensembl" id="ENSSVLT00005036688.1">
    <property type="protein sequence ID" value="ENSSVLP00005033098.1"/>
    <property type="gene ID" value="ENSSVLG00005025921.1"/>
</dbReference>
<evidence type="ECO:0000256" key="4">
    <source>
        <dbReference type="ARBA" id="ARBA00023274"/>
    </source>
</evidence>
<dbReference type="GeneTree" id="ENSGT01030000235595"/>
<dbReference type="GO" id="GO:0003735">
    <property type="term" value="F:structural constituent of ribosome"/>
    <property type="evidence" value="ECO:0007669"/>
    <property type="project" value="InterPro"/>
</dbReference>
<accession>A0A8D2JTL2</accession>
<reference evidence="9" key="1">
    <citation type="submission" date="2025-08" db="UniProtKB">
        <authorList>
            <consortium name="Ensembl"/>
        </authorList>
    </citation>
    <scope>IDENTIFICATION</scope>
</reference>
<keyword evidence="4" id="KW-0687">Ribonucleoprotein</keyword>
<evidence type="ECO:0000256" key="5">
    <source>
        <dbReference type="ARBA" id="ARBA00035167"/>
    </source>
</evidence>
<dbReference type="GO" id="GO:0022627">
    <property type="term" value="C:cytosolic small ribosomal subunit"/>
    <property type="evidence" value="ECO:0007669"/>
    <property type="project" value="TreeGrafter"/>
</dbReference>
<dbReference type="PANTHER" id="PTHR12010">
    <property type="entry name" value="40S RIBOSOMAL PROTEIN S29"/>
    <property type="match status" value="1"/>
</dbReference>
<dbReference type="AlphaFoldDB" id="A0A8D2JTL2"/>
<evidence type="ECO:0000313" key="10">
    <source>
        <dbReference type="Proteomes" id="UP000694564"/>
    </source>
</evidence>
<name>A0A8D2JTL2_SCIVU</name>
<keyword evidence="3" id="KW-0689">Ribosomal protein</keyword>
<evidence type="ECO:0000256" key="3">
    <source>
        <dbReference type="ARBA" id="ARBA00022980"/>
    </source>
</evidence>
<sequence>MDTESTKQTQERGNKKAEKKVSGSCRILCTNWQGLIQKYGLNMCQQCFRQYMKDIGFIKLY</sequence>
<keyword evidence="10" id="KW-1185">Reference proteome</keyword>
<evidence type="ECO:0000256" key="8">
    <source>
        <dbReference type="SAM" id="MobiDB-lite"/>
    </source>
</evidence>
<evidence type="ECO:0000256" key="1">
    <source>
        <dbReference type="ARBA" id="ARBA00009083"/>
    </source>
</evidence>
<dbReference type="OrthoDB" id="10252683at2759"/>
<evidence type="ECO:0000256" key="6">
    <source>
        <dbReference type="ARBA" id="ARBA00035455"/>
    </source>
</evidence>
<organism evidence="9 10">
    <name type="scientific">Sciurus vulgaris</name>
    <name type="common">Eurasian red squirrel</name>
    <dbReference type="NCBI Taxonomy" id="55149"/>
    <lineage>
        <taxon>Eukaryota</taxon>
        <taxon>Metazoa</taxon>
        <taxon>Chordata</taxon>
        <taxon>Craniata</taxon>
        <taxon>Vertebrata</taxon>
        <taxon>Euteleostomi</taxon>
        <taxon>Mammalia</taxon>
        <taxon>Eutheria</taxon>
        <taxon>Euarchontoglires</taxon>
        <taxon>Glires</taxon>
        <taxon>Rodentia</taxon>
        <taxon>Sciuromorpha</taxon>
        <taxon>Sciuridae</taxon>
        <taxon>Sciurinae</taxon>
        <taxon>Sciurini</taxon>
        <taxon>Sciurus</taxon>
    </lineage>
</organism>
<feature type="region of interest" description="Disordered" evidence="8">
    <location>
        <begin position="1"/>
        <end position="21"/>
    </location>
</feature>
<protein>
    <recommendedName>
        <fullName evidence="5">Small ribosomal subunit protein uS14</fullName>
    </recommendedName>
    <alternativeName>
        <fullName evidence="6">40S ribosomal protein S29</fullName>
    </alternativeName>
</protein>
<dbReference type="InterPro" id="IPR039744">
    <property type="entry name" value="RIbosomal_uS14_euk_arc"/>
</dbReference>
<proteinExistence type="inferred from homology"/>
<evidence type="ECO:0000256" key="2">
    <source>
        <dbReference type="ARBA" id="ARBA00011542"/>
    </source>
</evidence>